<sequence>MGKLLVILLTFFLFQSPLSANDNLDTDPLSNIKVSKQDIITSMEALKKQGKISEADFQKAKKELEAMSDSQVNSITDTAVDVVRKDPDAAVGLLKGAKIDSNEVKKQVDSVSKPK</sequence>
<organism evidence="2 3">
    <name type="scientific">Bacteriovorax antarcticus</name>
    <dbReference type="NCBI Taxonomy" id="3088717"/>
    <lineage>
        <taxon>Bacteria</taxon>
        <taxon>Pseudomonadati</taxon>
        <taxon>Bdellovibrionota</taxon>
        <taxon>Bacteriovoracia</taxon>
        <taxon>Bacteriovoracales</taxon>
        <taxon>Bacteriovoracaceae</taxon>
        <taxon>Bacteriovorax</taxon>
    </lineage>
</organism>
<feature type="chain" id="PRO_5045608526" description="SHOCT domain-containing protein" evidence="1">
    <location>
        <begin position="21"/>
        <end position="115"/>
    </location>
</feature>
<name>A0ABU5VS17_9BACT</name>
<dbReference type="RefSeq" id="WP_323575488.1">
    <property type="nucleotide sequence ID" value="NZ_JAYGJQ010000001.1"/>
</dbReference>
<keyword evidence="1" id="KW-0732">Signal</keyword>
<reference evidence="2 3" key="1">
    <citation type="submission" date="2023-11" db="EMBL/GenBank/DDBJ databases">
        <title>A Novel Polar Bacteriovorax (B. antarcticus) Isolated from the Biocrust in Antarctica.</title>
        <authorList>
            <person name="Mun W."/>
            <person name="Choi S.Y."/>
            <person name="Mitchell R.J."/>
        </authorList>
    </citation>
    <scope>NUCLEOTIDE SEQUENCE [LARGE SCALE GENOMIC DNA]</scope>
    <source>
        <strain evidence="2 3">PP10</strain>
    </source>
</reference>
<comment type="caution">
    <text evidence="2">The sequence shown here is derived from an EMBL/GenBank/DDBJ whole genome shotgun (WGS) entry which is preliminary data.</text>
</comment>
<feature type="signal peptide" evidence="1">
    <location>
        <begin position="1"/>
        <end position="20"/>
    </location>
</feature>
<evidence type="ECO:0000313" key="2">
    <source>
        <dbReference type="EMBL" id="MEA9355858.1"/>
    </source>
</evidence>
<gene>
    <name evidence="2" type="ORF">SHI21_06590</name>
</gene>
<accession>A0ABU5VS17</accession>
<keyword evidence="3" id="KW-1185">Reference proteome</keyword>
<proteinExistence type="predicted"/>
<dbReference type="Proteomes" id="UP001302274">
    <property type="component" value="Unassembled WGS sequence"/>
</dbReference>
<dbReference type="EMBL" id="JAYGJQ010000001">
    <property type="protein sequence ID" value="MEA9355858.1"/>
    <property type="molecule type" value="Genomic_DNA"/>
</dbReference>
<evidence type="ECO:0008006" key="4">
    <source>
        <dbReference type="Google" id="ProtNLM"/>
    </source>
</evidence>
<evidence type="ECO:0000256" key="1">
    <source>
        <dbReference type="SAM" id="SignalP"/>
    </source>
</evidence>
<protein>
    <recommendedName>
        <fullName evidence="4">SHOCT domain-containing protein</fullName>
    </recommendedName>
</protein>
<evidence type="ECO:0000313" key="3">
    <source>
        <dbReference type="Proteomes" id="UP001302274"/>
    </source>
</evidence>